<evidence type="ECO:0000313" key="2">
    <source>
        <dbReference type="Proteomes" id="UP000036850"/>
    </source>
</evidence>
<organism evidence="1 2">
    <name type="scientific">Pseudoalteromonas rubra</name>
    <dbReference type="NCBI Taxonomy" id="43658"/>
    <lineage>
        <taxon>Bacteria</taxon>
        <taxon>Pseudomonadati</taxon>
        <taxon>Pseudomonadota</taxon>
        <taxon>Gammaproteobacteria</taxon>
        <taxon>Alteromonadales</taxon>
        <taxon>Pseudoalteromonadaceae</taxon>
        <taxon>Pseudoalteromonas</taxon>
    </lineage>
</organism>
<dbReference type="Gene3D" id="2.130.10.10">
    <property type="entry name" value="YVTN repeat-like/Quinoprotein amine dehydrogenase"/>
    <property type="match status" value="1"/>
</dbReference>
<evidence type="ECO:0000313" key="1">
    <source>
        <dbReference type="EMBL" id="KNC65810.1"/>
    </source>
</evidence>
<dbReference type="InterPro" id="IPR011047">
    <property type="entry name" value="Quinoprotein_ADH-like_sf"/>
</dbReference>
<name>A0A0L0EN69_9GAMM</name>
<dbReference type="SUPFAM" id="SSF50998">
    <property type="entry name" value="Quinoprotein alcohol dehydrogenase-like"/>
    <property type="match status" value="1"/>
</dbReference>
<gene>
    <name evidence="1" type="ORF">AC626_20820</name>
</gene>
<reference evidence="2" key="1">
    <citation type="submission" date="2015-07" db="EMBL/GenBank/DDBJ databases">
        <title>Draft genome sequence of a Pseudoalteromonas rubra strain, OCN096, isolated from Kaneohe Bay, Oahu, Hawaii.</title>
        <authorList>
            <person name="Beurmann S."/>
            <person name="Ushijima B."/>
            <person name="Belcaid M."/>
            <person name="Callahan S.M."/>
            <person name="Aeby G.S."/>
        </authorList>
    </citation>
    <scope>NUCLEOTIDE SEQUENCE [LARGE SCALE GENOMIC DNA]</scope>
    <source>
        <strain evidence="2">OCN096</strain>
    </source>
</reference>
<dbReference type="PATRIC" id="fig|43658.6.peg.2628"/>
<dbReference type="AlphaFoldDB" id="A0A0L0EN69"/>
<protein>
    <recommendedName>
        <fullName evidence="3">WD40 repeat domain-containing protein</fullName>
    </recommendedName>
</protein>
<dbReference type="OrthoDB" id="5351919at2"/>
<sequence>MINIFRTKKSVQKEWKVKTLDFAKKVNLYVDKGLKDGWEEAGAVPEDNGREKLVSHLLKEIRKANEKGDVTKLREDWPLAHSPMIPELESNGQSIPVVAILDDGRVVARVGAFHEEGYVAEIDDLSVKLIEGISYFGSSPNKKFFAYCKDNGVSVTEGWLGREVSSFSYPTGLESVPDKFDVKAFDAPPRPSQLIPFPDGKKVLFVSSQGIFVLSNNESVRLLPTKEDLVRQFEWMQTELPDRELTVDLSMAHGAISPDGRFIAIGEQNSTHRILDANYNLIGDIGNLSEYAHYAIFSKHSDMIALNSCHFYNGVTIGLSTSHLPDFKTEPYEDNEYTPILEDGARVYAGVHRDNEFIIGDANGHLRAFGENGERHWQHYIGANIGDIDLSSDESKLVCSTCAGYISIIELDTGKRKEYEIGTGGHTECRRWLFWKNEDKPLAW</sequence>
<proteinExistence type="predicted"/>
<evidence type="ECO:0008006" key="3">
    <source>
        <dbReference type="Google" id="ProtNLM"/>
    </source>
</evidence>
<dbReference type="Proteomes" id="UP000036850">
    <property type="component" value="Unassembled WGS sequence"/>
</dbReference>
<comment type="caution">
    <text evidence="1">The sequence shown here is derived from an EMBL/GenBank/DDBJ whole genome shotgun (WGS) entry which is preliminary data.</text>
</comment>
<accession>A0A0L0EN69</accession>
<dbReference type="InterPro" id="IPR015943">
    <property type="entry name" value="WD40/YVTN_repeat-like_dom_sf"/>
</dbReference>
<dbReference type="EMBL" id="LFZX01000224">
    <property type="protein sequence ID" value="KNC65810.1"/>
    <property type="molecule type" value="Genomic_DNA"/>
</dbReference>